<reference evidence="3" key="1">
    <citation type="submission" date="2016-10" db="EMBL/GenBank/DDBJ databases">
        <authorList>
            <person name="de Groot N.N."/>
        </authorList>
    </citation>
    <scope>NUCLEOTIDE SEQUENCE [LARGE SCALE GENOMIC DNA]</scope>
    <source>
        <strain evidence="3">CGMCC 1.12397</strain>
    </source>
</reference>
<reference evidence="4" key="2">
    <citation type="submission" date="2016-10" db="EMBL/GenBank/DDBJ databases">
        <authorList>
            <person name="Varghese N."/>
            <person name="Submissions S."/>
        </authorList>
    </citation>
    <scope>NUCLEOTIDE SEQUENCE [LARGE SCALE GENOMIC DNA]</scope>
    <source>
        <strain evidence="4">CGMCC 1.12397</strain>
    </source>
</reference>
<dbReference type="OrthoDB" id="269766at2157"/>
<accession>A0A1H0XWF9</accession>
<dbReference type="Pfam" id="PF26451">
    <property type="entry name" value="DUF8130"/>
    <property type="match status" value="1"/>
</dbReference>
<protein>
    <recommendedName>
        <fullName evidence="1">DUF8130 domain-containing protein</fullName>
    </recommendedName>
</protein>
<dbReference type="EMBL" id="QQST01000001">
    <property type="protein sequence ID" value="RDI72134.1"/>
    <property type="molecule type" value="Genomic_DNA"/>
</dbReference>
<dbReference type="InterPro" id="IPR058443">
    <property type="entry name" value="DUF8130"/>
</dbReference>
<evidence type="ECO:0000313" key="2">
    <source>
        <dbReference type="EMBL" id="RDI72134.1"/>
    </source>
</evidence>
<dbReference type="RefSeq" id="WP_092531698.1">
    <property type="nucleotide sequence ID" value="NZ_FNKQ01000001.1"/>
</dbReference>
<evidence type="ECO:0000313" key="5">
    <source>
        <dbReference type="Proteomes" id="UP000255421"/>
    </source>
</evidence>
<dbReference type="InterPro" id="IPR006311">
    <property type="entry name" value="TAT_signal"/>
</dbReference>
<dbReference type="EMBL" id="FNKQ01000001">
    <property type="protein sequence ID" value="SDQ07220.1"/>
    <property type="molecule type" value="Genomic_DNA"/>
</dbReference>
<evidence type="ECO:0000313" key="3">
    <source>
        <dbReference type="EMBL" id="SDQ07220.1"/>
    </source>
</evidence>
<dbReference type="Proteomes" id="UP000199289">
    <property type="component" value="Unassembled WGS sequence"/>
</dbReference>
<dbReference type="AlphaFoldDB" id="A0A1H0XWF9"/>
<gene>
    <name evidence="2" type="ORF">DWB78_10645</name>
    <name evidence="3" type="ORF">SAMN05216278_0237</name>
</gene>
<reference evidence="2 5" key="3">
    <citation type="submission" date="2018-07" db="EMBL/GenBank/DDBJ databases">
        <title>Genome sequence of extremly halophilic archaeon Halopelagius longus strain BC12-B1.</title>
        <authorList>
            <person name="Zhang X."/>
        </authorList>
    </citation>
    <scope>NUCLEOTIDE SEQUENCE [LARGE SCALE GENOMIC DNA]</scope>
    <source>
        <strain evidence="2 5">BC12-B1</strain>
    </source>
</reference>
<evidence type="ECO:0000259" key="1">
    <source>
        <dbReference type="Pfam" id="PF26451"/>
    </source>
</evidence>
<keyword evidence="5" id="KW-1185">Reference proteome</keyword>
<feature type="domain" description="DUF8130" evidence="1">
    <location>
        <begin position="110"/>
        <end position="230"/>
    </location>
</feature>
<proteinExistence type="predicted"/>
<dbReference type="PROSITE" id="PS51318">
    <property type="entry name" value="TAT"/>
    <property type="match status" value="1"/>
</dbReference>
<organism evidence="3 4">
    <name type="scientific">Halopelagius longus</name>
    <dbReference type="NCBI Taxonomy" id="1236180"/>
    <lineage>
        <taxon>Archaea</taxon>
        <taxon>Methanobacteriati</taxon>
        <taxon>Methanobacteriota</taxon>
        <taxon>Stenosarchaea group</taxon>
        <taxon>Halobacteria</taxon>
        <taxon>Halobacteriales</taxon>
        <taxon>Haloferacaceae</taxon>
    </lineage>
</organism>
<name>A0A1H0XWF9_9EURY</name>
<sequence length="264" mass="28379">MKRRRFLASVAAAGAAVGAGVVHRTRRYELAATAERFDYGLRFNDLGTEQRGESVELSSFPASVRPTLRQAAAVPGVFGTNDLSASVAERLREADYLRADGRYYTTYVSDVRDVPLSVDVAVRESLRAPFDPAAFSLSLRNEGAETVAVAAGPPMPFGVVGAHRPDDRESRLTLWSDEYRDAPGVSTVGRRVLSMTGLGTETAVEPGETVGTVYELGRGGAGTWLLDGDVGVSVEGRDADGGDGHDGGDFPYRVRLDVRRRSPW</sequence>
<dbReference type="Proteomes" id="UP000255421">
    <property type="component" value="Unassembled WGS sequence"/>
</dbReference>
<evidence type="ECO:0000313" key="4">
    <source>
        <dbReference type="Proteomes" id="UP000199289"/>
    </source>
</evidence>